<organism evidence="2 3">
    <name type="scientific">Zea mays</name>
    <name type="common">Maize</name>
    <dbReference type="NCBI Taxonomy" id="4577"/>
    <lineage>
        <taxon>Eukaryota</taxon>
        <taxon>Viridiplantae</taxon>
        <taxon>Streptophyta</taxon>
        <taxon>Embryophyta</taxon>
        <taxon>Tracheophyta</taxon>
        <taxon>Spermatophyta</taxon>
        <taxon>Magnoliopsida</taxon>
        <taxon>Liliopsida</taxon>
        <taxon>Poales</taxon>
        <taxon>Poaceae</taxon>
        <taxon>PACMAD clade</taxon>
        <taxon>Panicoideae</taxon>
        <taxon>Andropogonodae</taxon>
        <taxon>Andropogoneae</taxon>
        <taxon>Tripsacinae</taxon>
        <taxon>Zea</taxon>
    </lineage>
</organism>
<dbReference type="Proteomes" id="UP000007305">
    <property type="component" value="Chromosome 8"/>
</dbReference>
<accession>A0A804UHR3</accession>
<dbReference type="InParanoid" id="A0A804UHR3"/>
<dbReference type="AlphaFoldDB" id="A0A804UHR3"/>
<dbReference type="EnsemblPlants" id="Zm00001eb362670_T001">
    <property type="protein sequence ID" value="Zm00001eb362670_P001"/>
    <property type="gene ID" value="Zm00001eb362670"/>
</dbReference>
<dbReference type="Gramene" id="Zm00001eb362670_T001">
    <property type="protein sequence ID" value="Zm00001eb362670_P001"/>
    <property type="gene ID" value="Zm00001eb362670"/>
</dbReference>
<proteinExistence type="predicted"/>
<evidence type="ECO:0000256" key="1">
    <source>
        <dbReference type="SAM" id="MobiDB-lite"/>
    </source>
</evidence>
<sequence length="147" mass="16766">MLMRRKEAKPYDMIGETRGARAQPPSPLRSPHHCGHPARSRIGTGEFDLRYLSTSHCWRSEYLAILLIHIPAKFRTIPIEGSSHLRHLAWCFLFGDTCTSKFGDLLLKNCFCKEVVLTDRNDEVLEASVVVMMKADPSIERDDLILL</sequence>
<reference evidence="3" key="1">
    <citation type="journal article" date="2009" name="Science">
        <title>The B73 maize genome: complexity, diversity, and dynamics.</title>
        <authorList>
            <person name="Schnable P.S."/>
            <person name="Ware D."/>
            <person name="Fulton R.S."/>
            <person name="Stein J.C."/>
            <person name="Wei F."/>
            <person name="Pasternak S."/>
            <person name="Liang C."/>
            <person name="Zhang J."/>
            <person name="Fulton L."/>
            <person name="Graves T.A."/>
            <person name="Minx P."/>
            <person name="Reily A.D."/>
            <person name="Courtney L."/>
            <person name="Kruchowski S.S."/>
            <person name="Tomlinson C."/>
            <person name="Strong C."/>
            <person name="Delehaunty K."/>
            <person name="Fronick C."/>
            <person name="Courtney B."/>
            <person name="Rock S.M."/>
            <person name="Belter E."/>
            <person name="Du F."/>
            <person name="Kim K."/>
            <person name="Abbott R.M."/>
            <person name="Cotton M."/>
            <person name="Levy A."/>
            <person name="Marchetto P."/>
            <person name="Ochoa K."/>
            <person name="Jackson S.M."/>
            <person name="Gillam B."/>
            <person name="Chen W."/>
            <person name="Yan L."/>
            <person name="Higginbotham J."/>
            <person name="Cardenas M."/>
            <person name="Waligorski J."/>
            <person name="Applebaum E."/>
            <person name="Phelps L."/>
            <person name="Falcone J."/>
            <person name="Kanchi K."/>
            <person name="Thane T."/>
            <person name="Scimone A."/>
            <person name="Thane N."/>
            <person name="Henke J."/>
            <person name="Wang T."/>
            <person name="Ruppert J."/>
            <person name="Shah N."/>
            <person name="Rotter K."/>
            <person name="Hodges J."/>
            <person name="Ingenthron E."/>
            <person name="Cordes M."/>
            <person name="Kohlberg S."/>
            <person name="Sgro J."/>
            <person name="Delgado B."/>
            <person name="Mead K."/>
            <person name="Chinwalla A."/>
            <person name="Leonard S."/>
            <person name="Crouse K."/>
            <person name="Collura K."/>
            <person name="Kudrna D."/>
            <person name="Currie J."/>
            <person name="He R."/>
            <person name="Angelova A."/>
            <person name="Rajasekar S."/>
            <person name="Mueller T."/>
            <person name="Lomeli R."/>
            <person name="Scara G."/>
            <person name="Ko A."/>
            <person name="Delaney K."/>
            <person name="Wissotski M."/>
            <person name="Lopez G."/>
            <person name="Campos D."/>
            <person name="Braidotti M."/>
            <person name="Ashley E."/>
            <person name="Golser W."/>
            <person name="Kim H."/>
            <person name="Lee S."/>
            <person name="Lin J."/>
            <person name="Dujmic Z."/>
            <person name="Kim W."/>
            <person name="Talag J."/>
            <person name="Zuccolo A."/>
            <person name="Fan C."/>
            <person name="Sebastian A."/>
            <person name="Kramer M."/>
            <person name="Spiegel L."/>
            <person name="Nascimento L."/>
            <person name="Zutavern T."/>
            <person name="Miller B."/>
            <person name="Ambroise C."/>
            <person name="Muller S."/>
            <person name="Spooner W."/>
            <person name="Narechania A."/>
            <person name="Ren L."/>
            <person name="Wei S."/>
            <person name="Kumari S."/>
            <person name="Faga B."/>
            <person name="Levy M.J."/>
            <person name="McMahan L."/>
            <person name="Van Buren P."/>
            <person name="Vaughn M.W."/>
            <person name="Ying K."/>
            <person name="Yeh C.-T."/>
            <person name="Emrich S.J."/>
            <person name="Jia Y."/>
            <person name="Kalyanaraman A."/>
            <person name="Hsia A.-P."/>
            <person name="Barbazuk W.B."/>
            <person name="Baucom R.S."/>
            <person name="Brutnell T.P."/>
            <person name="Carpita N.C."/>
            <person name="Chaparro C."/>
            <person name="Chia J.-M."/>
            <person name="Deragon J.-M."/>
            <person name="Estill J.C."/>
            <person name="Fu Y."/>
            <person name="Jeddeloh J.A."/>
            <person name="Han Y."/>
            <person name="Lee H."/>
            <person name="Li P."/>
            <person name="Lisch D.R."/>
            <person name="Liu S."/>
            <person name="Liu Z."/>
            <person name="Nagel D.H."/>
            <person name="McCann M.C."/>
            <person name="SanMiguel P."/>
            <person name="Myers A.M."/>
            <person name="Nettleton D."/>
            <person name="Nguyen J."/>
            <person name="Penning B.W."/>
            <person name="Ponnala L."/>
            <person name="Schneider K.L."/>
            <person name="Schwartz D.C."/>
            <person name="Sharma A."/>
            <person name="Soderlund C."/>
            <person name="Springer N.M."/>
            <person name="Sun Q."/>
            <person name="Wang H."/>
            <person name="Waterman M."/>
            <person name="Westerman R."/>
            <person name="Wolfgruber T.K."/>
            <person name="Yang L."/>
            <person name="Yu Y."/>
            <person name="Zhang L."/>
            <person name="Zhou S."/>
            <person name="Zhu Q."/>
            <person name="Bennetzen J.L."/>
            <person name="Dawe R.K."/>
            <person name="Jiang J."/>
            <person name="Jiang N."/>
            <person name="Presting G.G."/>
            <person name="Wessler S.R."/>
            <person name="Aluru S."/>
            <person name="Martienssen R.A."/>
            <person name="Clifton S.W."/>
            <person name="McCombie W.R."/>
            <person name="Wing R.A."/>
            <person name="Wilson R.K."/>
        </authorList>
    </citation>
    <scope>NUCLEOTIDE SEQUENCE [LARGE SCALE GENOMIC DNA]</scope>
    <source>
        <strain evidence="3">cv. B73</strain>
    </source>
</reference>
<reference evidence="2" key="3">
    <citation type="submission" date="2021-05" db="UniProtKB">
        <authorList>
            <consortium name="EnsemblPlants"/>
        </authorList>
    </citation>
    <scope>IDENTIFICATION</scope>
    <source>
        <strain evidence="2">cv. B73</strain>
    </source>
</reference>
<protein>
    <submittedName>
        <fullName evidence="2">Uncharacterized protein</fullName>
    </submittedName>
</protein>
<keyword evidence="3" id="KW-1185">Reference proteome</keyword>
<evidence type="ECO:0000313" key="3">
    <source>
        <dbReference type="Proteomes" id="UP000007305"/>
    </source>
</evidence>
<name>A0A804UHR3_MAIZE</name>
<evidence type="ECO:0000313" key="2">
    <source>
        <dbReference type="EnsemblPlants" id="Zm00001eb362670_P001"/>
    </source>
</evidence>
<feature type="region of interest" description="Disordered" evidence="1">
    <location>
        <begin position="16"/>
        <end position="37"/>
    </location>
</feature>
<reference evidence="2" key="2">
    <citation type="submission" date="2019-07" db="EMBL/GenBank/DDBJ databases">
        <authorList>
            <person name="Seetharam A."/>
            <person name="Woodhouse M."/>
            <person name="Cannon E."/>
        </authorList>
    </citation>
    <scope>NUCLEOTIDE SEQUENCE [LARGE SCALE GENOMIC DNA]</scope>
    <source>
        <strain evidence="2">cv. B73</strain>
    </source>
</reference>